<dbReference type="SUPFAM" id="SSF53335">
    <property type="entry name" value="S-adenosyl-L-methionine-dependent methyltransferases"/>
    <property type="match status" value="1"/>
</dbReference>
<protein>
    <submittedName>
        <fullName evidence="1">SAM-dependent methyltransferase</fullName>
        <ecNumber evidence="1">2.1.1.-</ecNumber>
    </submittedName>
</protein>
<dbReference type="InterPro" id="IPR006764">
    <property type="entry name" value="SAM_dep_MeTrfase_SAV2177_type"/>
</dbReference>
<dbReference type="Gene3D" id="3.40.50.150">
    <property type="entry name" value="Vaccinia Virus protein VP39"/>
    <property type="match status" value="1"/>
</dbReference>
<keyword evidence="2" id="KW-1185">Reference proteome</keyword>
<dbReference type="Proteomes" id="UP001327093">
    <property type="component" value="Unassembled WGS sequence"/>
</dbReference>
<reference evidence="1 2" key="1">
    <citation type="submission" date="2023-10" db="EMBL/GenBank/DDBJ databases">
        <title>Saccharopolyspora sp. nov., isolated from mangrove soil.</title>
        <authorList>
            <person name="Lu Y."/>
            <person name="Liu W."/>
        </authorList>
    </citation>
    <scope>NUCLEOTIDE SEQUENCE [LARGE SCALE GENOMIC DNA]</scope>
    <source>
        <strain evidence="1 2">S2-29</strain>
    </source>
</reference>
<accession>A0ABU6AKT6</accession>
<dbReference type="EC" id="2.1.1.-" evidence="1"/>
<dbReference type="EMBL" id="JAWLNX010000038">
    <property type="protein sequence ID" value="MEB3372173.1"/>
    <property type="molecule type" value="Genomic_DNA"/>
</dbReference>
<dbReference type="RefSeq" id="WP_324269595.1">
    <property type="nucleotide sequence ID" value="NZ_JAWLNX010000038.1"/>
</dbReference>
<sequence>MKVEVDDVGRGALVFPEPERTGSEVDVDRPNSARMYDYYLGGSTNFAVDREAAEAGLTAMPYARDYAVANRAFLRRAVSYLVRQGIDQFVDLGSGIPTKGNVHEIAHQHNPQARIAYVDHEPVAVAHARALLGENPMVSIDEADIRDPEAVLSANGVAKLDFGRPVAVLAVAILPFVPDQAEATALTATYRDACAPGSYLAVTHISQFAATDEQVAAAEEVMARTPTPVRWRPPEEIAELLDGYELVPPGLVPTPSWHPDQQPSADDIARANAYAAVGHRV</sequence>
<dbReference type="GO" id="GO:0008168">
    <property type="term" value="F:methyltransferase activity"/>
    <property type="evidence" value="ECO:0007669"/>
    <property type="project" value="UniProtKB-KW"/>
</dbReference>
<gene>
    <name evidence="1" type="ORF">R4I43_32710</name>
</gene>
<proteinExistence type="predicted"/>
<dbReference type="InterPro" id="IPR029063">
    <property type="entry name" value="SAM-dependent_MTases_sf"/>
</dbReference>
<dbReference type="PIRSF" id="PIRSF017393">
    <property type="entry name" value="MTase_SAV2177"/>
    <property type="match status" value="1"/>
</dbReference>
<name>A0ABU6AKT6_9PSEU</name>
<keyword evidence="1" id="KW-0489">Methyltransferase</keyword>
<dbReference type="Pfam" id="PF04672">
    <property type="entry name" value="Methyltransf_19"/>
    <property type="match status" value="1"/>
</dbReference>
<organism evidence="1 2">
    <name type="scientific">Saccharopolyspora mangrovi</name>
    <dbReference type="NCBI Taxonomy" id="3082379"/>
    <lineage>
        <taxon>Bacteria</taxon>
        <taxon>Bacillati</taxon>
        <taxon>Actinomycetota</taxon>
        <taxon>Actinomycetes</taxon>
        <taxon>Pseudonocardiales</taxon>
        <taxon>Pseudonocardiaceae</taxon>
        <taxon>Saccharopolyspora</taxon>
    </lineage>
</organism>
<keyword evidence="1" id="KW-0808">Transferase</keyword>
<evidence type="ECO:0000313" key="1">
    <source>
        <dbReference type="EMBL" id="MEB3372173.1"/>
    </source>
</evidence>
<dbReference type="GO" id="GO:0032259">
    <property type="term" value="P:methylation"/>
    <property type="evidence" value="ECO:0007669"/>
    <property type="project" value="UniProtKB-KW"/>
</dbReference>
<comment type="caution">
    <text evidence="1">The sequence shown here is derived from an EMBL/GenBank/DDBJ whole genome shotgun (WGS) entry which is preliminary data.</text>
</comment>
<evidence type="ECO:0000313" key="2">
    <source>
        <dbReference type="Proteomes" id="UP001327093"/>
    </source>
</evidence>